<proteinExistence type="predicted"/>
<dbReference type="OrthoDB" id="1858121at2759"/>
<dbReference type="PANTHER" id="PTHR31907">
    <property type="entry name" value="MLP-LIKE PROTEIN 423"/>
    <property type="match status" value="1"/>
</dbReference>
<dbReference type="GO" id="GO:0006952">
    <property type="term" value="P:defense response"/>
    <property type="evidence" value="ECO:0007669"/>
    <property type="project" value="InterPro"/>
</dbReference>
<evidence type="ECO:0000313" key="3">
    <source>
        <dbReference type="Proteomes" id="UP000653305"/>
    </source>
</evidence>
<dbReference type="CDD" id="cd07816">
    <property type="entry name" value="Bet_v1-like"/>
    <property type="match status" value="1"/>
</dbReference>
<dbReference type="InterPro" id="IPR000916">
    <property type="entry name" value="Bet_v_I/MLP"/>
</dbReference>
<gene>
    <name evidence="2" type="ORF">PHJA_001352400</name>
</gene>
<dbReference type="SMART" id="SM01037">
    <property type="entry name" value="Bet_v_1"/>
    <property type="match status" value="1"/>
</dbReference>
<dbReference type="AlphaFoldDB" id="A0A830C7Q7"/>
<evidence type="ECO:0000313" key="2">
    <source>
        <dbReference type="EMBL" id="GFP92083.1"/>
    </source>
</evidence>
<dbReference type="InterPro" id="IPR051761">
    <property type="entry name" value="MLP-like_ligand-binding"/>
</dbReference>
<organism evidence="2 3">
    <name type="scientific">Phtheirospermum japonicum</name>
    <dbReference type="NCBI Taxonomy" id="374723"/>
    <lineage>
        <taxon>Eukaryota</taxon>
        <taxon>Viridiplantae</taxon>
        <taxon>Streptophyta</taxon>
        <taxon>Embryophyta</taxon>
        <taxon>Tracheophyta</taxon>
        <taxon>Spermatophyta</taxon>
        <taxon>Magnoliopsida</taxon>
        <taxon>eudicotyledons</taxon>
        <taxon>Gunneridae</taxon>
        <taxon>Pentapetalae</taxon>
        <taxon>asterids</taxon>
        <taxon>lamiids</taxon>
        <taxon>Lamiales</taxon>
        <taxon>Orobanchaceae</taxon>
        <taxon>Orobanchaceae incertae sedis</taxon>
        <taxon>Phtheirospermum</taxon>
    </lineage>
</organism>
<dbReference type="InterPro" id="IPR023393">
    <property type="entry name" value="START-like_dom_sf"/>
</dbReference>
<name>A0A830C7Q7_9LAMI</name>
<dbReference type="Pfam" id="PF00407">
    <property type="entry name" value="Bet_v_1"/>
    <property type="match status" value="1"/>
</dbReference>
<protein>
    <submittedName>
        <fullName evidence="2">Kirola</fullName>
    </submittedName>
</protein>
<reference evidence="2" key="1">
    <citation type="submission" date="2020-07" db="EMBL/GenBank/DDBJ databases">
        <title>Ethylene signaling mediates host invasion by parasitic plants.</title>
        <authorList>
            <person name="Yoshida S."/>
        </authorList>
    </citation>
    <scope>NUCLEOTIDE SEQUENCE</scope>
    <source>
        <strain evidence="2">Okayama</strain>
    </source>
</reference>
<feature type="domain" description="Bet v I/Major latex protein" evidence="1">
    <location>
        <begin position="3"/>
        <end position="149"/>
    </location>
</feature>
<keyword evidence="3" id="KW-1185">Reference proteome</keyword>
<dbReference type="EMBL" id="BMAC01000266">
    <property type="protein sequence ID" value="GFP92083.1"/>
    <property type="molecule type" value="Genomic_DNA"/>
</dbReference>
<sequence>MGDLPCRIIAQVAFKAGGDVFHELVAKRPHHLANVTPVKVQGCDLHEGSYGTHGSVIEWKYTLDGKEQTGKQVIQDLDEAKKQISFKMLEGDLLQLYKNMVITIHVETKGGVDFVTWTIDYELLNADNPHPVSLLNFFIELTKEVEAHF</sequence>
<accession>A0A830C7Q7</accession>
<dbReference type="Gene3D" id="3.30.530.20">
    <property type="match status" value="1"/>
</dbReference>
<dbReference type="SUPFAM" id="SSF55961">
    <property type="entry name" value="Bet v1-like"/>
    <property type="match status" value="1"/>
</dbReference>
<dbReference type="Proteomes" id="UP000653305">
    <property type="component" value="Unassembled WGS sequence"/>
</dbReference>
<evidence type="ECO:0000259" key="1">
    <source>
        <dbReference type="SMART" id="SM01037"/>
    </source>
</evidence>
<comment type="caution">
    <text evidence="2">The sequence shown here is derived from an EMBL/GenBank/DDBJ whole genome shotgun (WGS) entry which is preliminary data.</text>
</comment>